<evidence type="ECO:0000256" key="2">
    <source>
        <dbReference type="ARBA" id="ARBA00039140"/>
    </source>
</evidence>
<keyword evidence="1 4" id="KW-0378">Hydrolase</keyword>
<evidence type="ECO:0000256" key="4">
    <source>
        <dbReference type="PROSITE-ProRule" id="PRU00050"/>
    </source>
</evidence>
<dbReference type="EMBL" id="RBRE01000091">
    <property type="protein sequence ID" value="RMQ40858.1"/>
    <property type="molecule type" value="Genomic_DNA"/>
</dbReference>
<dbReference type="GO" id="GO:0006935">
    <property type="term" value="P:chemotaxis"/>
    <property type="evidence" value="ECO:0007669"/>
    <property type="project" value="UniProtKB-UniRule"/>
</dbReference>
<evidence type="ECO:0000256" key="3">
    <source>
        <dbReference type="ARBA" id="ARBA00048267"/>
    </source>
</evidence>
<protein>
    <recommendedName>
        <fullName evidence="2">protein-glutamate methylesterase</fullName>
        <ecNumber evidence="2">3.1.1.61</ecNumber>
    </recommendedName>
</protein>
<evidence type="ECO:0000313" key="7">
    <source>
        <dbReference type="Proteomes" id="UP000277236"/>
    </source>
</evidence>
<dbReference type="AlphaFoldDB" id="A0A3M4LH82"/>
<dbReference type="SUPFAM" id="SSF52738">
    <property type="entry name" value="Methylesterase CheB, C-terminal domain"/>
    <property type="match status" value="1"/>
</dbReference>
<dbReference type="Pfam" id="PF01339">
    <property type="entry name" value="CheB_methylest"/>
    <property type="match status" value="1"/>
</dbReference>
<organism evidence="6 7">
    <name type="scientific">Pseudomonas cichorii</name>
    <dbReference type="NCBI Taxonomy" id="36746"/>
    <lineage>
        <taxon>Bacteria</taxon>
        <taxon>Pseudomonadati</taxon>
        <taxon>Pseudomonadota</taxon>
        <taxon>Gammaproteobacteria</taxon>
        <taxon>Pseudomonadales</taxon>
        <taxon>Pseudomonadaceae</taxon>
        <taxon>Pseudomonas</taxon>
    </lineage>
</organism>
<dbReference type="RefSeq" id="WP_122318258.1">
    <property type="nucleotide sequence ID" value="NZ_RBRE01000091.1"/>
</dbReference>
<comment type="catalytic activity">
    <reaction evidence="3">
        <text>[protein]-L-glutamate 5-O-methyl ester + H2O = L-glutamyl-[protein] + methanol + H(+)</text>
        <dbReference type="Rhea" id="RHEA:23236"/>
        <dbReference type="Rhea" id="RHEA-COMP:10208"/>
        <dbReference type="Rhea" id="RHEA-COMP:10311"/>
        <dbReference type="ChEBI" id="CHEBI:15377"/>
        <dbReference type="ChEBI" id="CHEBI:15378"/>
        <dbReference type="ChEBI" id="CHEBI:17790"/>
        <dbReference type="ChEBI" id="CHEBI:29973"/>
        <dbReference type="ChEBI" id="CHEBI:82795"/>
        <dbReference type="EC" id="3.1.1.61"/>
    </reaction>
</comment>
<reference evidence="6 7" key="1">
    <citation type="submission" date="2018-08" db="EMBL/GenBank/DDBJ databases">
        <title>Recombination of ecologically and evolutionarily significant loci maintains genetic cohesion in the Pseudomonas syringae species complex.</title>
        <authorList>
            <person name="Dillon M."/>
            <person name="Thakur S."/>
            <person name="Almeida R.N.D."/>
            <person name="Weir B.S."/>
            <person name="Guttman D.S."/>
        </authorList>
    </citation>
    <scope>NUCLEOTIDE SEQUENCE [LARGE SCALE GENOMIC DNA]</scope>
    <source>
        <strain evidence="6 7">ICMP 3353</strain>
    </source>
</reference>
<feature type="active site" evidence="4">
    <location>
        <position position="25"/>
    </location>
</feature>
<dbReference type="PANTHER" id="PTHR42872:SF6">
    <property type="entry name" value="PROTEIN-GLUTAMATE METHYLESTERASE_PROTEIN-GLUTAMINE GLUTAMINASE"/>
    <property type="match status" value="1"/>
</dbReference>
<dbReference type="InterPro" id="IPR035909">
    <property type="entry name" value="CheB_C"/>
</dbReference>
<comment type="caution">
    <text evidence="6">The sequence shown here is derived from an EMBL/GenBank/DDBJ whole genome shotgun (WGS) entry which is preliminary data.</text>
</comment>
<dbReference type="OrthoDB" id="9791760at2"/>
<sequence length="204" mass="21837">MRTTLSAGSADFSLPAVDAIVVGASAGGVEALLKIFGMLGAGFRLPIITVLHLPEERRSQLAHVFQNRLPIPVKEADDKESIVPGTLYFAPAGYHLSVENDHSLSLSQEDRVFHSRPSIDILFDSAADAFGPRLAGILLTGANNDGARGLAQINRYGGFTVIQDPDQALARTMPEAALALHSPDYLLPLNEIGQLLVELERIAC</sequence>
<dbReference type="Proteomes" id="UP000277236">
    <property type="component" value="Unassembled WGS sequence"/>
</dbReference>
<feature type="domain" description="CheB-type methylesterase" evidence="5">
    <location>
        <begin position="13"/>
        <end position="198"/>
    </location>
</feature>
<dbReference type="CDD" id="cd16433">
    <property type="entry name" value="CheB"/>
    <property type="match status" value="1"/>
</dbReference>
<gene>
    <name evidence="6" type="ORF">ALQ04_00848</name>
</gene>
<dbReference type="EC" id="3.1.1.61" evidence="2"/>
<evidence type="ECO:0000259" key="5">
    <source>
        <dbReference type="PROSITE" id="PS50122"/>
    </source>
</evidence>
<dbReference type="PANTHER" id="PTHR42872">
    <property type="entry name" value="PROTEIN-GLUTAMATE METHYLESTERASE/PROTEIN-GLUTAMINE GLUTAMINASE"/>
    <property type="match status" value="1"/>
</dbReference>
<keyword evidence="4" id="KW-0145">Chemotaxis</keyword>
<name>A0A3M4LH82_PSECI</name>
<dbReference type="GO" id="GO:0008984">
    <property type="term" value="F:protein-glutamate methylesterase activity"/>
    <property type="evidence" value="ECO:0007669"/>
    <property type="project" value="UniProtKB-EC"/>
</dbReference>
<dbReference type="GO" id="GO:0005737">
    <property type="term" value="C:cytoplasm"/>
    <property type="evidence" value="ECO:0007669"/>
    <property type="project" value="InterPro"/>
</dbReference>
<proteinExistence type="predicted"/>
<dbReference type="PROSITE" id="PS50122">
    <property type="entry name" value="CHEB"/>
    <property type="match status" value="1"/>
</dbReference>
<feature type="active site" evidence="4">
    <location>
        <position position="145"/>
    </location>
</feature>
<evidence type="ECO:0000256" key="1">
    <source>
        <dbReference type="ARBA" id="ARBA00022801"/>
    </source>
</evidence>
<accession>A0A3M4LH82</accession>
<dbReference type="Gene3D" id="3.40.50.180">
    <property type="entry name" value="Methylesterase CheB, C-terminal domain"/>
    <property type="match status" value="1"/>
</dbReference>
<feature type="active site" evidence="4">
    <location>
        <position position="52"/>
    </location>
</feature>
<evidence type="ECO:0000313" key="6">
    <source>
        <dbReference type="EMBL" id="RMQ40858.1"/>
    </source>
</evidence>
<dbReference type="InterPro" id="IPR000673">
    <property type="entry name" value="Sig_transdc_resp-reg_Me-estase"/>
</dbReference>
<dbReference type="GO" id="GO:0000156">
    <property type="term" value="F:phosphorelay response regulator activity"/>
    <property type="evidence" value="ECO:0007669"/>
    <property type="project" value="InterPro"/>
</dbReference>